<dbReference type="PANTHER" id="PTHR22926">
    <property type="entry name" value="PHOSPHO-N-ACETYLMURAMOYL-PENTAPEPTIDE-TRANSFERASE"/>
    <property type="match status" value="1"/>
</dbReference>
<dbReference type="CDD" id="cd06854">
    <property type="entry name" value="GT_WbpL_WbcO_like"/>
    <property type="match status" value="1"/>
</dbReference>
<evidence type="ECO:0000256" key="7">
    <source>
        <dbReference type="PIRSR" id="PIRSR600715-1"/>
    </source>
</evidence>
<dbReference type="RefSeq" id="WP_052323032.1">
    <property type="nucleotide sequence ID" value="NZ_CP006745.1"/>
</dbReference>
<dbReference type="PANTHER" id="PTHR22926:SF3">
    <property type="entry name" value="UNDECAPRENYL-PHOSPHATE ALPHA-N-ACETYLGLUCOSAMINYL 1-PHOSPHATE TRANSFERASE"/>
    <property type="match status" value="1"/>
</dbReference>
<evidence type="ECO:0000256" key="1">
    <source>
        <dbReference type="ARBA" id="ARBA00004651"/>
    </source>
</evidence>
<dbReference type="STRING" id="1401328.P856_664"/>
<dbReference type="PATRIC" id="fig|1401328.3.peg.668"/>
<dbReference type="GO" id="GO:0071555">
    <property type="term" value="P:cell wall organization"/>
    <property type="evidence" value="ECO:0007669"/>
    <property type="project" value="TreeGrafter"/>
</dbReference>
<evidence type="ECO:0000256" key="4">
    <source>
        <dbReference type="ARBA" id="ARBA00022692"/>
    </source>
</evidence>
<dbReference type="GO" id="GO:0044038">
    <property type="term" value="P:cell wall macromolecule biosynthetic process"/>
    <property type="evidence" value="ECO:0007669"/>
    <property type="project" value="TreeGrafter"/>
</dbReference>
<dbReference type="GO" id="GO:0046872">
    <property type="term" value="F:metal ion binding"/>
    <property type="evidence" value="ECO:0007669"/>
    <property type="project" value="UniProtKB-KW"/>
</dbReference>
<feature type="transmembrane region" description="Helical" evidence="8">
    <location>
        <begin position="233"/>
        <end position="253"/>
    </location>
</feature>
<dbReference type="AlphaFoldDB" id="V9TUP5"/>
<dbReference type="Pfam" id="PF00953">
    <property type="entry name" value="Glycos_transf_4"/>
    <property type="match status" value="1"/>
</dbReference>
<evidence type="ECO:0000313" key="10">
    <source>
        <dbReference type="Proteomes" id="UP000018700"/>
    </source>
</evidence>
<dbReference type="KEGG" id="efk:P856_664"/>
<feature type="transmembrane region" description="Helical" evidence="8">
    <location>
        <begin position="284"/>
        <end position="302"/>
    </location>
</feature>
<dbReference type="Proteomes" id="UP000018700">
    <property type="component" value="Chromosome"/>
</dbReference>
<feature type="binding site" evidence="7">
    <location>
        <position position="148"/>
    </location>
    <ligand>
        <name>Mg(2+)</name>
        <dbReference type="ChEBI" id="CHEBI:18420"/>
    </ligand>
</feature>
<accession>V9TUP5</accession>
<evidence type="ECO:0000256" key="6">
    <source>
        <dbReference type="ARBA" id="ARBA00023136"/>
    </source>
</evidence>
<keyword evidence="5 8" id="KW-1133">Transmembrane helix</keyword>
<sequence>MHIILIFTVFAALLSFFATQVLLNILRHSAFLDYPNNRSSHAIPTPRGGGIAVIATITVTAISWEICFGKTNGNLSIMLCTTIALSVISFINDLSNLTASLRLIAHGIAVMVGLWSLGGRGAFGAYLPQIADLTLSAIAWIWFINLYNFMDGIDGIVAGETAFLGFGIESLAYLGLAPTSLVSLSVAIFGTSLGFLMWNWHQAKIFLGDSGSIPLGFMIGYLLIATAKLGGPALVASLILPLVFVVDSSLTLLRRVIQGNKMTAAHREHAYQLATQAGWSHDSVCLIVLATNCILMVLSWGVLLINPLFSLFLGMIVALGCFFFLLKIGTRAQRTA</sequence>
<dbReference type="OrthoDB" id="9783652at2"/>
<feature type="transmembrane region" description="Helical" evidence="8">
    <location>
        <begin position="205"/>
        <end position="227"/>
    </location>
</feature>
<keyword evidence="4 8" id="KW-0812">Transmembrane</keyword>
<keyword evidence="10" id="KW-1185">Reference proteome</keyword>
<dbReference type="HOGENOM" id="CLU_023982_3_1_5"/>
<feature type="transmembrane region" description="Helical" evidence="8">
    <location>
        <begin position="130"/>
        <end position="150"/>
    </location>
</feature>
<evidence type="ECO:0000256" key="5">
    <source>
        <dbReference type="ARBA" id="ARBA00022989"/>
    </source>
</evidence>
<keyword evidence="7" id="KW-0460">Magnesium</keyword>
<dbReference type="GO" id="GO:0009103">
    <property type="term" value="P:lipopolysaccharide biosynthetic process"/>
    <property type="evidence" value="ECO:0007669"/>
    <property type="project" value="TreeGrafter"/>
</dbReference>
<dbReference type="InterPro" id="IPR000715">
    <property type="entry name" value="Glycosyl_transferase_4"/>
</dbReference>
<dbReference type="EMBL" id="CP006745">
    <property type="protein sequence ID" value="AHC73872.1"/>
    <property type="molecule type" value="Genomic_DNA"/>
</dbReference>
<comment type="subcellular location">
    <subcellularLocation>
        <location evidence="1">Cell membrane</location>
        <topology evidence="1">Multi-pass membrane protein</topology>
    </subcellularLocation>
</comment>
<keyword evidence="3 9" id="KW-0808">Transferase</keyword>
<feature type="transmembrane region" description="Helical" evidence="8">
    <location>
        <begin position="170"/>
        <end position="198"/>
    </location>
</feature>
<dbReference type="eggNOG" id="COG0472">
    <property type="taxonomic scope" value="Bacteria"/>
</dbReference>
<evidence type="ECO:0000313" key="9">
    <source>
        <dbReference type="EMBL" id="AHC73872.1"/>
    </source>
</evidence>
<feature type="transmembrane region" description="Helical" evidence="8">
    <location>
        <begin position="47"/>
        <end position="68"/>
    </location>
</feature>
<name>V9TUP5_9PROT</name>
<evidence type="ECO:0000256" key="8">
    <source>
        <dbReference type="SAM" id="Phobius"/>
    </source>
</evidence>
<keyword evidence="7" id="KW-0479">Metal-binding</keyword>
<evidence type="ECO:0000256" key="2">
    <source>
        <dbReference type="ARBA" id="ARBA00022475"/>
    </source>
</evidence>
<organism evidence="9 10">
    <name type="scientific">Candidatus Endolissoclinum faulkneri L5</name>
    <dbReference type="NCBI Taxonomy" id="1401328"/>
    <lineage>
        <taxon>Bacteria</taxon>
        <taxon>Pseudomonadati</taxon>
        <taxon>Pseudomonadota</taxon>
        <taxon>Alphaproteobacteria</taxon>
        <taxon>Rhodospirillales</taxon>
        <taxon>Rhodospirillaceae</taxon>
        <taxon>Candidatus Endolissoclinum</taxon>
    </lineage>
</organism>
<feature type="binding site" evidence="7">
    <location>
        <position position="209"/>
    </location>
    <ligand>
        <name>Mg(2+)</name>
        <dbReference type="ChEBI" id="CHEBI:18420"/>
    </ligand>
</feature>
<proteinExistence type="predicted"/>
<reference evidence="9 10" key="1">
    <citation type="journal article" date="2013" name="PLoS ONE">
        <title>Bacterial endosymbiosis in a chordate host: long-term co-evolution and conservation of secondary metabolism.</title>
        <authorList>
            <person name="Kwan J.C."/>
            <person name="Schmidt E.W."/>
        </authorList>
    </citation>
    <scope>NUCLEOTIDE SEQUENCE [LARGE SCALE GENOMIC DNA]</scope>
    <source>
        <strain evidence="10">faulkneri L5</strain>
    </source>
</reference>
<keyword evidence="2" id="KW-1003">Cell membrane</keyword>
<dbReference type="GO" id="GO:0005886">
    <property type="term" value="C:plasma membrane"/>
    <property type="evidence" value="ECO:0007669"/>
    <property type="project" value="UniProtKB-SubCell"/>
</dbReference>
<keyword evidence="6 8" id="KW-0472">Membrane</keyword>
<dbReference type="GO" id="GO:0016780">
    <property type="term" value="F:phosphotransferase activity, for other substituted phosphate groups"/>
    <property type="evidence" value="ECO:0007669"/>
    <property type="project" value="InterPro"/>
</dbReference>
<protein>
    <submittedName>
        <fullName evidence="9">Glycosyl transferase, family 4</fullName>
    </submittedName>
</protein>
<evidence type="ECO:0000256" key="3">
    <source>
        <dbReference type="ARBA" id="ARBA00022679"/>
    </source>
</evidence>
<feature type="transmembrane region" description="Helical" evidence="8">
    <location>
        <begin position="103"/>
        <end position="123"/>
    </location>
</feature>
<feature type="transmembrane region" description="Helical" evidence="8">
    <location>
        <begin position="308"/>
        <end position="326"/>
    </location>
</feature>
<gene>
    <name evidence="9" type="ORF">P856_664</name>
</gene>
<comment type="cofactor">
    <cofactor evidence="7">
        <name>Mg(2+)</name>
        <dbReference type="ChEBI" id="CHEBI:18420"/>
    </cofactor>
</comment>